<sequence length="51" mass="5823">MMTLVDEKAALTIFCKFMSYCGASETGTNYKKFIYHKIKFSACGFPPYLLL</sequence>
<dbReference type="AlphaFoldDB" id="A0AB34L6A3"/>
<dbReference type="Proteomes" id="UP000027850">
    <property type="component" value="Unassembled WGS sequence"/>
</dbReference>
<proteinExistence type="predicted"/>
<evidence type="ECO:0000313" key="2">
    <source>
        <dbReference type="Proteomes" id="UP000027850"/>
    </source>
</evidence>
<gene>
    <name evidence="1" type="ORF">M091_3174</name>
</gene>
<name>A0AB34L6A3_PARDI</name>
<accession>A0AB34L6A3</accession>
<organism evidence="1 2">
    <name type="scientific">Parabacteroides distasonis str. 3776 D15 i</name>
    <dbReference type="NCBI Taxonomy" id="1339342"/>
    <lineage>
        <taxon>Bacteria</taxon>
        <taxon>Pseudomonadati</taxon>
        <taxon>Bacteroidota</taxon>
        <taxon>Bacteroidia</taxon>
        <taxon>Bacteroidales</taxon>
        <taxon>Tannerellaceae</taxon>
        <taxon>Parabacteroides</taxon>
    </lineage>
</organism>
<protein>
    <submittedName>
        <fullName evidence="1">Uncharacterized protein</fullName>
    </submittedName>
</protein>
<reference evidence="1 2" key="1">
    <citation type="submission" date="2014-04" db="EMBL/GenBank/DDBJ databases">
        <authorList>
            <person name="Sears C."/>
            <person name="Carroll K."/>
            <person name="Sack B.R."/>
            <person name="Qadri F."/>
            <person name="Myers L.L."/>
            <person name="Chung G.-T."/>
            <person name="Escheverria P."/>
            <person name="Fraser C.M."/>
            <person name="Sadzewicz L."/>
            <person name="Shefchek K.A."/>
            <person name="Tallon L."/>
            <person name="Das S.P."/>
            <person name="Daugherty S."/>
            <person name="Mongodin E.F."/>
        </authorList>
    </citation>
    <scope>NUCLEOTIDE SEQUENCE [LARGE SCALE GENOMIC DNA]</scope>
    <source>
        <strain evidence="1 2">3776 D15 i</strain>
    </source>
</reference>
<comment type="caution">
    <text evidence="1">The sequence shown here is derived from an EMBL/GenBank/DDBJ whole genome shotgun (WGS) entry which is preliminary data.</text>
</comment>
<evidence type="ECO:0000313" key="1">
    <source>
        <dbReference type="EMBL" id="KDS34355.1"/>
    </source>
</evidence>
<dbReference type="EMBL" id="JNHK01000099">
    <property type="protein sequence ID" value="KDS34355.1"/>
    <property type="molecule type" value="Genomic_DNA"/>
</dbReference>